<reference evidence="2" key="1">
    <citation type="journal article" date="2019" name="bioRxiv">
        <title>The Genome of the Zebra Mussel, Dreissena polymorpha: A Resource for Invasive Species Research.</title>
        <authorList>
            <person name="McCartney M.A."/>
            <person name="Auch B."/>
            <person name="Kono T."/>
            <person name="Mallez S."/>
            <person name="Zhang Y."/>
            <person name="Obille A."/>
            <person name="Becker A."/>
            <person name="Abrahante J.E."/>
            <person name="Garbe J."/>
            <person name="Badalamenti J.P."/>
            <person name="Herman A."/>
            <person name="Mangelson H."/>
            <person name="Liachko I."/>
            <person name="Sullivan S."/>
            <person name="Sone E.D."/>
            <person name="Koren S."/>
            <person name="Silverstein K.A.T."/>
            <person name="Beckman K.B."/>
            <person name="Gohl D.M."/>
        </authorList>
    </citation>
    <scope>NUCLEOTIDE SEQUENCE</scope>
    <source>
        <strain evidence="2">Duluth1</strain>
        <tissue evidence="2">Whole animal</tissue>
    </source>
</reference>
<sequence length="133" mass="14781">MLRIILNQLKSKAEALLAEEQADSEFGGAQWNPSLTSESSLRNTCNTEVSYSTASLTLRKRSKACGMVAYVCFSRAPTVDRQTTKAGLVWTRHQKVLSVHDCSLGQARGRTISRPSEEKLDRRCQRVDIPSHG</sequence>
<protein>
    <submittedName>
        <fullName evidence="2">Uncharacterized protein</fullName>
    </submittedName>
</protein>
<proteinExistence type="predicted"/>
<evidence type="ECO:0000313" key="2">
    <source>
        <dbReference type="EMBL" id="KAH3860576.1"/>
    </source>
</evidence>
<organism evidence="2 3">
    <name type="scientific">Dreissena polymorpha</name>
    <name type="common">Zebra mussel</name>
    <name type="synonym">Mytilus polymorpha</name>
    <dbReference type="NCBI Taxonomy" id="45954"/>
    <lineage>
        <taxon>Eukaryota</taxon>
        <taxon>Metazoa</taxon>
        <taxon>Spiralia</taxon>
        <taxon>Lophotrochozoa</taxon>
        <taxon>Mollusca</taxon>
        <taxon>Bivalvia</taxon>
        <taxon>Autobranchia</taxon>
        <taxon>Heteroconchia</taxon>
        <taxon>Euheterodonta</taxon>
        <taxon>Imparidentia</taxon>
        <taxon>Neoheterodontei</taxon>
        <taxon>Myida</taxon>
        <taxon>Dreissenoidea</taxon>
        <taxon>Dreissenidae</taxon>
        <taxon>Dreissena</taxon>
    </lineage>
</organism>
<keyword evidence="3" id="KW-1185">Reference proteome</keyword>
<evidence type="ECO:0000256" key="1">
    <source>
        <dbReference type="SAM" id="MobiDB-lite"/>
    </source>
</evidence>
<dbReference type="Proteomes" id="UP000828390">
    <property type="component" value="Unassembled WGS sequence"/>
</dbReference>
<gene>
    <name evidence="2" type="ORF">DPMN_023483</name>
</gene>
<name>A0A9D4LPR9_DREPO</name>
<evidence type="ECO:0000313" key="3">
    <source>
        <dbReference type="Proteomes" id="UP000828390"/>
    </source>
</evidence>
<feature type="region of interest" description="Disordered" evidence="1">
    <location>
        <begin position="114"/>
        <end position="133"/>
    </location>
</feature>
<comment type="caution">
    <text evidence="2">The sequence shown here is derived from an EMBL/GenBank/DDBJ whole genome shotgun (WGS) entry which is preliminary data.</text>
</comment>
<dbReference type="AlphaFoldDB" id="A0A9D4LPR9"/>
<reference evidence="2" key="2">
    <citation type="submission" date="2020-11" db="EMBL/GenBank/DDBJ databases">
        <authorList>
            <person name="McCartney M.A."/>
            <person name="Auch B."/>
            <person name="Kono T."/>
            <person name="Mallez S."/>
            <person name="Becker A."/>
            <person name="Gohl D.M."/>
            <person name="Silverstein K.A.T."/>
            <person name="Koren S."/>
            <person name="Bechman K.B."/>
            <person name="Herman A."/>
            <person name="Abrahante J.E."/>
            <person name="Garbe J."/>
        </authorList>
    </citation>
    <scope>NUCLEOTIDE SEQUENCE</scope>
    <source>
        <strain evidence="2">Duluth1</strain>
        <tissue evidence="2">Whole animal</tissue>
    </source>
</reference>
<accession>A0A9D4LPR9</accession>
<feature type="compositionally biased region" description="Basic and acidic residues" evidence="1">
    <location>
        <begin position="115"/>
        <end position="133"/>
    </location>
</feature>
<dbReference type="EMBL" id="JAIWYP010000002">
    <property type="protein sequence ID" value="KAH3860576.1"/>
    <property type="molecule type" value="Genomic_DNA"/>
</dbReference>